<dbReference type="Proteomes" id="UP000186817">
    <property type="component" value="Unassembled WGS sequence"/>
</dbReference>
<organism evidence="3 4">
    <name type="scientific">Symbiodinium microadriaticum</name>
    <name type="common">Dinoflagellate</name>
    <name type="synonym">Zooxanthella microadriatica</name>
    <dbReference type="NCBI Taxonomy" id="2951"/>
    <lineage>
        <taxon>Eukaryota</taxon>
        <taxon>Sar</taxon>
        <taxon>Alveolata</taxon>
        <taxon>Dinophyceae</taxon>
        <taxon>Suessiales</taxon>
        <taxon>Symbiodiniaceae</taxon>
        <taxon>Symbiodinium</taxon>
    </lineage>
</organism>
<keyword evidence="4" id="KW-1185">Reference proteome</keyword>
<feature type="compositionally biased region" description="Acidic residues" evidence="1">
    <location>
        <begin position="714"/>
        <end position="737"/>
    </location>
</feature>
<feature type="compositionally biased region" description="Low complexity" evidence="1">
    <location>
        <begin position="1105"/>
        <end position="1115"/>
    </location>
</feature>
<dbReference type="InterPro" id="IPR000909">
    <property type="entry name" value="PLipase_C_PInositol-sp_X_dom"/>
</dbReference>
<evidence type="ECO:0000313" key="4">
    <source>
        <dbReference type="Proteomes" id="UP000186817"/>
    </source>
</evidence>
<dbReference type="InterPro" id="IPR006073">
    <property type="entry name" value="GTP-bd"/>
</dbReference>
<dbReference type="Gene3D" id="3.40.50.300">
    <property type="entry name" value="P-loop containing nucleotide triphosphate hydrolases"/>
    <property type="match status" value="2"/>
</dbReference>
<dbReference type="PANTHER" id="PTHR43834">
    <property type="entry name" value="GTPASE DER"/>
    <property type="match status" value="1"/>
</dbReference>
<feature type="region of interest" description="Disordered" evidence="1">
    <location>
        <begin position="278"/>
        <end position="298"/>
    </location>
</feature>
<dbReference type="Gene3D" id="3.20.20.190">
    <property type="entry name" value="Phosphatidylinositol (PI) phosphodiesterase"/>
    <property type="match status" value="1"/>
</dbReference>
<dbReference type="InterPro" id="IPR003323">
    <property type="entry name" value="OTU_dom"/>
</dbReference>
<dbReference type="Gene3D" id="1.20.120.430">
    <property type="entry name" value="tRNA modification GTPase MnmE domain 2"/>
    <property type="match status" value="1"/>
</dbReference>
<accession>A0A1Q9DQX5</accession>
<dbReference type="Pfam" id="PF01926">
    <property type="entry name" value="MMR_HSR1"/>
    <property type="match status" value="2"/>
</dbReference>
<dbReference type="CDD" id="cd22744">
    <property type="entry name" value="OTU"/>
    <property type="match status" value="1"/>
</dbReference>
<dbReference type="SUPFAM" id="SSF52540">
    <property type="entry name" value="P-loop containing nucleoside triphosphate hydrolases"/>
    <property type="match status" value="2"/>
</dbReference>
<dbReference type="OrthoDB" id="8954335at2759"/>
<dbReference type="CDD" id="cd01894">
    <property type="entry name" value="EngA1"/>
    <property type="match status" value="1"/>
</dbReference>
<dbReference type="Gene3D" id="3.90.70.80">
    <property type="match status" value="1"/>
</dbReference>
<dbReference type="InterPro" id="IPR038765">
    <property type="entry name" value="Papain-like_cys_pep_sf"/>
</dbReference>
<dbReference type="SMART" id="SM00148">
    <property type="entry name" value="PLCXc"/>
    <property type="match status" value="1"/>
</dbReference>
<feature type="region of interest" description="Disordered" evidence="1">
    <location>
        <begin position="714"/>
        <end position="757"/>
    </location>
</feature>
<sequence length="1479" mass="164069">MAQRAAPAAELSGRVVGLPSLVGQAIAVQGPDASQKRASVKAGAAVSLTPSLAKIANKDVVVELRGLPQAPPFKVGGRSGNAVTSSHSNKIHRGWRIVAVCGQRVPAEEVPAALSAAQKSAKYTVTFHLSTEEEFSKEKDQKEHQDEQKRDLDIEREQARLREEESRKERERIEEEERLERELQQKRLAEAEAKALQVARQAAEKSLEKSTGLPARDKVQEPQKALLAALAPAAPAEAKPVAKPNGPCDKCDGPHATDDCPHFKKPRDDHKDAFENYQRGSMEKTEAESVSEKLPKSTRVLPQPGDGSCLFHSLSHGLRKGQGASALRAEIADYIASHPEEEVAGNPISDWVLWDSGEDPNAYALSMREGSRWGGAMEIALCAKLHRIRVDIFERRSDHFLRIASFGEADKFEPVRLLYGGRVHYDALEVCWGRPLSIPAAEGSGRDHDLSFASAVETSSKHSMSTPTIANRYFAMRIPTSRHQFQRDVPEDIQPISIAIVGRPNVGKSTLFNRLQSGTRRKKRDIDHRAIISDRAGTTRDRKDALAVLYGLLLRVIDTGGLESPKETSANTLLQSMQEQVWRAIAEAQAILFLIDAQEGITPSDLAIAKMLRDGAGNADRYRDLFKTETPRDVPIILIANKAENTFIGPYLNDCYELGVGDPVIISAKKNQGMDDLYDRLLLEVGHLQQQEEENPGTAFMPTDEEGMYMQGMEGEEMAEEAEEEEAEDDLEDEEELSGQSDSESGPPPGPSLPWLTLDMPEQKWRSLRYYAHHPADPLGALDPGLKAAVMHDDGRRIGKYWLGAKQRSLPTKEARDYVLRHRRAQEMENAMKVAIIGQPNGGKSSIINALLQEERCVVDEADGTTMDSIITNWTFKEHPVKLIDTCGIYRGWQYSGTTAEFVQPGMGTRKAIRRAHVCVLCLDAQRYAKMTHNSCPNKFEINLGNFVADEGKCLIIGRVDADTRTIVHSKHPAAFPPACRIRPMGPMACEEHPETEQAERGSDAGAVSGGWRILQLSAWSCSEEAALDSFQRVAGGEGVVAAVLVDPDGDAAERFGPAVACRAMTGMMARTCQARGRSSRWRRRRGHTVRLTRAPKLSERPELSTPSTATEPSTPVVTDFLDSQPGLAKEKLDLCHWMAALPDQLPLCKVSIPGTHDSATFQMWPLPVNWAYVHAFGQTQDWDLSAQLAAGVRFLDLRVKGDGWLYHGPLACALTLEAALQTCHSFLQEHRSELLLLRIKDEERSRDSAHRVRELVKKFAKYMPLYFSQQSCLVCDLRGKMLVLQDWQGPEISLPWGNSTMKIQDFWNPGSLKEKWVAVLKHLRGAPRRQGEQLCANFLSAQSFPRRTPRYFAGILNTRFCASVSRRRYNALGIVVMDFPTQELINQIIRTNFVQAQVPATRVLQTLESCCRQYASTLRDIDRAAGATPASSAAEEYVEKLSAVYARLLVQRSQFAIELLACIALPKAPRTMTWIKAK</sequence>
<gene>
    <name evidence="3" type="primary">plcA</name>
    <name evidence="3" type="ORF">AK812_SmicGene20074</name>
</gene>
<dbReference type="SUPFAM" id="SSF54001">
    <property type="entry name" value="Cysteine proteinases"/>
    <property type="match status" value="1"/>
</dbReference>
<dbReference type="GO" id="GO:0008081">
    <property type="term" value="F:phosphoric diester hydrolase activity"/>
    <property type="evidence" value="ECO:0007669"/>
    <property type="project" value="InterPro"/>
</dbReference>
<evidence type="ECO:0000313" key="3">
    <source>
        <dbReference type="EMBL" id="OLP97579.1"/>
    </source>
</evidence>
<dbReference type="PRINTS" id="PR00326">
    <property type="entry name" value="GTP1OBG"/>
</dbReference>
<dbReference type="GO" id="GO:0005525">
    <property type="term" value="F:GTP binding"/>
    <property type="evidence" value="ECO:0007669"/>
    <property type="project" value="InterPro"/>
</dbReference>
<evidence type="ECO:0000256" key="1">
    <source>
        <dbReference type="SAM" id="MobiDB-lite"/>
    </source>
</evidence>
<evidence type="ECO:0000259" key="2">
    <source>
        <dbReference type="PROSITE" id="PS50802"/>
    </source>
</evidence>
<dbReference type="PROSITE" id="PS50802">
    <property type="entry name" value="OTU"/>
    <property type="match status" value="1"/>
</dbReference>
<comment type="caution">
    <text evidence="3">The sequence shown here is derived from an EMBL/GenBank/DDBJ whole genome shotgun (WGS) entry which is preliminary data.</text>
</comment>
<dbReference type="GO" id="GO:0006629">
    <property type="term" value="P:lipid metabolic process"/>
    <property type="evidence" value="ECO:0007669"/>
    <property type="project" value="InterPro"/>
</dbReference>
<dbReference type="EMBL" id="LSRX01000428">
    <property type="protein sequence ID" value="OLP97579.1"/>
    <property type="molecule type" value="Genomic_DNA"/>
</dbReference>
<dbReference type="SUPFAM" id="SSF51695">
    <property type="entry name" value="PLC-like phosphodiesterases"/>
    <property type="match status" value="1"/>
</dbReference>
<dbReference type="PROSITE" id="PS50007">
    <property type="entry name" value="PIPLC_X_DOMAIN"/>
    <property type="match status" value="1"/>
</dbReference>
<reference evidence="3 4" key="1">
    <citation type="submission" date="2016-02" db="EMBL/GenBank/DDBJ databases">
        <title>Genome analysis of coral dinoflagellate symbionts highlights evolutionary adaptations to a symbiotic lifestyle.</title>
        <authorList>
            <person name="Aranda M."/>
            <person name="Li Y."/>
            <person name="Liew Y.J."/>
            <person name="Baumgarten S."/>
            <person name="Simakov O."/>
            <person name="Wilson M."/>
            <person name="Piel J."/>
            <person name="Ashoor H."/>
            <person name="Bougouffa S."/>
            <person name="Bajic V.B."/>
            <person name="Ryu T."/>
            <person name="Ravasi T."/>
            <person name="Bayer T."/>
            <person name="Micklem G."/>
            <person name="Kim H."/>
            <person name="Bhak J."/>
            <person name="Lajeunesse T.C."/>
            <person name="Voolstra C.R."/>
        </authorList>
    </citation>
    <scope>NUCLEOTIDE SEQUENCE [LARGE SCALE GENOMIC DNA]</scope>
    <source>
        <strain evidence="3 4">CCMP2467</strain>
    </source>
</reference>
<dbReference type="InterPro" id="IPR017946">
    <property type="entry name" value="PLC-like_Pdiesterase_TIM-brl"/>
</dbReference>
<protein>
    <submittedName>
        <fullName evidence="3">1-phosphatidylinositol phosphodiesterase</fullName>
    </submittedName>
</protein>
<proteinExistence type="predicted"/>
<dbReference type="InterPro" id="IPR027417">
    <property type="entry name" value="P-loop_NTPase"/>
</dbReference>
<dbReference type="Pfam" id="PF02338">
    <property type="entry name" value="OTU"/>
    <property type="match status" value="1"/>
</dbReference>
<name>A0A1Q9DQX5_SYMMI</name>
<dbReference type="PANTHER" id="PTHR43834:SF6">
    <property type="entry name" value="GTPASE DER"/>
    <property type="match status" value="1"/>
</dbReference>
<dbReference type="InterPro" id="IPR027368">
    <property type="entry name" value="MnmE_dom2"/>
</dbReference>
<feature type="compositionally biased region" description="Basic and acidic residues" evidence="1">
    <location>
        <begin position="281"/>
        <end position="295"/>
    </location>
</feature>
<feature type="region of interest" description="Disordered" evidence="1">
    <location>
        <begin position="132"/>
        <end position="178"/>
    </location>
</feature>
<feature type="region of interest" description="Disordered" evidence="1">
    <location>
        <begin position="1094"/>
        <end position="1115"/>
    </location>
</feature>
<feature type="domain" description="OTU" evidence="2">
    <location>
        <begin position="298"/>
        <end position="431"/>
    </location>
</feature>